<dbReference type="Proteomes" id="UP000247459">
    <property type="component" value="Unassembled WGS sequence"/>
</dbReference>
<dbReference type="InterPro" id="IPR036615">
    <property type="entry name" value="Mur_ligase_C_dom_sf"/>
</dbReference>
<keyword evidence="3" id="KW-0067">ATP-binding</keyword>
<dbReference type="PANTHER" id="PTHR43024">
    <property type="entry name" value="UDP-N-ACETYLMURAMOYL-TRIPEPTIDE--D-ALANYL-D-ALANINE LIGASE"/>
    <property type="match status" value="1"/>
</dbReference>
<evidence type="ECO:0000313" key="6">
    <source>
        <dbReference type="Proteomes" id="UP000247459"/>
    </source>
</evidence>
<dbReference type="RefSeq" id="WP_110822035.1">
    <property type="nucleotide sequence ID" value="NZ_PRLG01000029.1"/>
</dbReference>
<dbReference type="PANTHER" id="PTHR43024:SF1">
    <property type="entry name" value="UDP-N-ACETYLMURAMOYL-TRIPEPTIDE--D-ALANYL-D-ALANINE LIGASE"/>
    <property type="match status" value="1"/>
</dbReference>
<evidence type="ECO:0000259" key="4">
    <source>
        <dbReference type="Pfam" id="PF02875"/>
    </source>
</evidence>
<dbReference type="OrthoDB" id="7869153at2"/>
<organism evidence="5 6">
    <name type="scientific">Paenibacillus illinoisensis</name>
    <dbReference type="NCBI Taxonomy" id="59845"/>
    <lineage>
        <taxon>Bacteria</taxon>
        <taxon>Bacillati</taxon>
        <taxon>Bacillota</taxon>
        <taxon>Bacilli</taxon>
        <taxon>Bacillales</taxon>
        <taxon>Paenibacillaceae</taxon>
        <taxon>Paenibacillus</taxon>
    </lineage>
</organism>
<name>A0A2W0CC52_9BACL</name>
<sequence length="148" mass="16858">MVVINDSFNTKPELDSALDVLNHVGLARGRKIAVLGDIQDLGKHAKTIHLTQGRKLGRKKLDLLYTYRNHSKYLGIGARQSRMSSYQVKHFTKIAELKRTLAVQRKTGDTFLLKGSTIVHPVKLMHLAEWLICCKRDLNRSQKKSDDH</sequence>
<evidence type="ECO:0000256" key="3">
    <source>
        <dbReference type="ARBA" id="ARBA00022840"/>
    </source>
</evidence>
<keyword evidence="1 5" id="KW-0436">Ligase</keyword>
<dbReference type="InterPro" id="IPR004101">
    <property type="entry name" value="Mur_ligase_C"/>
</dbReference>
<dbReference type="Pfam" id="PF02875">
    <property type="entry name" value="Mur_ligase_C"/>
    <property type="match status" value="1"/>
</dbReference>
<accession>A0A2W0CC52</accession>
<evidence type="ECO:0000256" key="2">
    <source>
        <dbReference type="ARBA" id="ARBA00022741"/>
    </source>
</evidence>
<dbReference type="SUPFAM" id="SSF53244">
    <property type="entry name" value="MurD-like peptide ligases, peptide-binding domain"/>
    <property type="match status" value="1"/>
</dbReference>
<dbReference type="GO" id="GO:0047480">
    <property type="term" value="F:UDP-N-acetylmuramoyl-tripeptide-D-alanyl-D-alanine ligase activity"/>
    <property type="evidence" value="ECO:0007669"/>
    <property type="project" value="UniProtKB-EC"/>
</dbReference>
<protein>
    <submittedName>
        <fullName evidence="5">UDP-N-acetylmuramoyl-tripeptide--D-alanyl-D-alanine ligase</fullName>
        <ecNumber evidence="5">6.3.2.10</ecNumber>
    </submittedName>
</protein>
<evidence type="ECO:0000313" key="5">
    <source>
        <dbReference type="EMBL" id="PYY25905.1"/>
    </source>
</evidence>
<keyword evidence="2" id="KW-0547">Nucleotide-binding</keyword>
<gene>
    <name evidence="5" type="ORF">PIL02S_05274</name>
</gene>
<evidence type="ECO:0000256" key="1">
    <source>
        <dbReference type="ARBA" id="ARBA00022598"/>
    </source>
</evidence>
<reference evidence="5 6" key="1">
    <citation type="submission" date="2018-01" db="EMBL/GenBank/DDBJ databases">
        <title>Genome sequence of the PGP bacterium Paenibacillus illinoisensis E3.</title>
        <authorList>
            <person name="Rolli E."/>
            <person name="Marasco R."/>
            <person name="Bessem C."/>
            <person name="Michoud G."/>
            <person name="Gaiarsa S."/>
            <person name="Borin S."/>
            <person name="Daffonchio D."/>
        </authorList>
    </citation>
    <scope>NUCLEOTIDE SEQUENCE [LARGE SCALE GENOMIC DNA]</scope>
    <source>
        <strain evidence="5 6">E3</strain>
    </source>
</reference>
<dbReference type="GO" id="GO:0005524">
    <property type="term" value="F:ATP binding"/>
    <property type="evidence" value="ECO:0007669"/>
    <property type="project" value="UniProtKB-KW"/>
</dbReference>
<dbReference type="Gene3D" id="3.90.190.20">
    <property type="entry name" value="Mur ligase, C-terminal domain"/>
    <property type="match status" value="1"/>
</dbReference>
<dbReference type="EMBL" id="PRLG01000029">
    <property type="protein sequence ID" value="PYY25905.1"/>
    <property type="molecule type" value="Genomic_DNA"/>
</dbReference>
<dbReference type="EC" id="6.3.2.10" evidence="5"/>
<comment type="caution">
    <text evidence="5">The sequence shown here is derived from an EMBL/GenBank/DDBJ whole genome shotgun (WGS) entry which is preliminary data.</text>
</comment>
<feature type="domain" description="Mur ligase C-terminal" evidence="4">
    <location>
        <begin position="3"/>
        <end position="116"/>
    </location>
</feature>
<proteinExistence type="predicted"/>
<dbReference type="InterPro" id="IPR051046">
    <property type="entry name" value="MurCDEF_CellWall_CoF430Synth"/>
</dbReference>
<dbReference type="AlphaFoldDB" id="A0A2W0CC52"/>